<reference evidence="6 7" key="1">
    <citation type="submission" date="2017-08" db="EMBL/GenBank/DDBJ databases">
        <title>Complete Genome Sequence of Bacillus kochii Oregon-R-modENCODE STRAIN BDGP4, isolated from Drosophila melanogaster gut.</title>
        <authorList>
            <person name="Wan K.H."/>
            <person name="Yu C."/>
            <person name="Park S."/>
            <person name="Hammonds A.S."/>
            <person name="Booth B.W."/>
            <person name="Celniker S.E."/>
        </authorList>
    </citation>
    <scope>NUCLEOTIDE SEQUENCE [LARGE SCALE GENOMIC DNA]</scope>
    <source>
        <strain evidence="6 7">BDGP4</strain>
    </source>
</reference>
<evidence type="ECO:0000256" key="2">
    <source>
        <dbReference type="ARBA" id="ARBA00023015"/>
    </source>
</evidence>
<dbReference type="Gene3D" id="1.10.10.10">
    <property type="entry name" value="Winged helix-like DNA-binding domain superfamily/Winged helix DNA-binding domain"/>
    <property type="match status" value="1"/>
</dbReference>
<dbReference type="PANTHER" id="PTHR30126">
    <property type="entry name" value="HTH-TYPE TRANSCRIPTIONAL REGULATOR"/>
    <property type="match status" value="1"/>
</dbReference>
<dbReference type="Pfam" id="PF03466">
    <property type="entry name" value="LysR_substrate"/>
    <property type="match status" value="1"/>
</dbReference>
<proteinExistence type="inferred from homology"/>
<dbReference type="InterPro" id="IPR000847">
    <property type="entry name" value="LysR_HTH_N"/>
</dbReference>
<dbReference type="SUPFAM" id="SSF53850">
    <property type="entry name" value="Periplasmic binding protein-like II"/>
    <property type="match status" value="1"/>
</dbReference>
<dbReference type="PROSITE" id="PS50931">
    <property type="entry name" value="HTH_LYSR"/>
    <property type="match status" value="1"/>
</dbReference>
<dbReference type="Gene3D" id="3.40.190.290">
    <property type="match status" value="1"/>
</dbReference>
<dbReference type="PANTHER" id="PTHR30126:SF40">
    <property type="entry name" value="HTH-TYPE TRANSCRIPTIONAL REGULATOR GLTR"/>
    <property type="match status" value="1"/>
</dbReference>
<sequence length="302" mass="34444">MDIKQLEVFLSVYKHNNFSKAAEELCISQPTVSSQIKSLEDQLGLQLFNRKNKSLGNLTDAGKILYPYSTQILSLVKEAEKSLTQYKEGYKGSLSLVTSDSFCYWILPKILESFHISYPTIEIILHTAFTPKMIDMLYHREVHFAIARSAQKEFIEEDLVSHHIGQDPIVLVASASNRLTNIPSPHLSDLADETFIVYGKESNYWAQIEQKLFSYGFHMKTGMELNDINATKKMIEINLGISFLPSISVQEEIENGKLQIIPISDNLHLYRHSHLVYHQDTVIAGGIQKFLSFVTEQKPYLI</sequence>
<feature type="domain" description="HTH lysR-type" evidence="5">
    <location>
        <begin position="1"/>
        <end position="57"/>
    </location>
</feature>
<dbReference type="CDD" id="cd05466">
    <property type="entry name" value="PBP2_LTTR_substrate"/>
    <property type="match status" value="1"/>
</dbReference>
<dbReference type="InterPro" id="IPR005119">
    <property type="entry name" value="LysR_subst-bd"/>
</dbReference>
<protein>
    <recommendedName>
        <fullName evidence="5">HTH lysR-type domain-containing protein</fullName>
    </recommendedName>
</protein>
<dbReference type="Proteomes" id="UP000215137">
    <property type="component" value="Chromosome"/>
</dbReference>
<dbReference type="EMBL" id="CP022983">
    <property type="protein sequence ID" value="ASV69798.1"/>
    <property type="molecule type" value="Genomic_DNA"/>
</dbReference>
<dbReference type="KEGG" id="bko:CKF48_22310"/>
<dbReference type="FunFam" id="1.10.10.10:FF:000001">
    <property type="entry name" value="LysR family transcriptional regulator"/>
    <property type="match status" value="1"/>
</dbReference>
<dbReference type="Pfam" id="PF00126">
    <property type="entry name" value="HTH_1"/>
    <property type="match status" value="1"/>
</dbReference>
<evidence type="ECO:0000313" key="6">
    <source>
        <dbReference type="EMBL" id="ASV69798.1"/>
    </source>
</evidence>
<dbReference type="GO" id="GO:0003700">
    <property type="term" value="F:DNA-binding transcription factor activity"/>
    <property type="evidence" value="ECO:0007669"/>
    <property type="project" value="InterPro"/>
</dbReference>
<accession>A0A248TNI9</accession>
<keyword evidence="7" id="KW-1185">Reference proteome</keyword>
<dbReference type="SUPFAM" id="SSF46785">
    <property type="entry name" value="Winged helix' DNA-binding domain"/>
    <property type="match status" value="1"/>
</dbReference>
<dbReference type="PRINTS" id="PR00039">
    <property type="entry name" value="HTHLYSR"/>
</dbReference>
<comment type="similarity">
    <text evidence="1">Belongs to the LysR transcriptional regulatory family.</text>
</comment>
<evidence type="ECO:0000256" key="1">
    <source>
        <dbReference type="ARBA" id="ARBA00009437"/>
    </source>
</evidence>
<dbReference type="InterPro" id="IPR036390">
    <property type="entry name" value="WH_DNA-bd_sf"/>
</dbReference>
<dbReference type="RefSeq" id="WP_095373362.1">
    <property type="nucleotide sequence ID" value="NZ_CP022983.1"/>
</dbReference>
<name>A0A248TNI9_9BACI</name>
<dbReference type="OrthoDB" id="9785745at2"/>
<keyword evidence="4" id="KW-0804">Transcription</keyword>
<evidence type="ECO:0000256" key="3">
    <source>
        <dbReference type="ARBA" id="ARBA00023125"/>
    </source>
</evidence>
<evidence type="ECO:0000313" key="7">
    <source>
        <dbReference type="Proteomes" id="UP000215137"/>
    </source>
</evidence>
<keyword evidence="2" id="KW-0805">Transcription regulation</keyword>
<organism evidence="6 7">
    <name type="scientific">Cytobacillus kochii</name>
    <dbReference type="NCBI Taxonomy" id="859143"/>
    <lineage>
        <taxon>Bacteria</taxon>
        <taxon>Bacillati</taxon>
        <taxon>Bacillota</taxon>
        <taxon>Bacilli</taxon>
        <taxon>Bacillales</taxon>
        <taxon>Bacillaceae</taxon>
        <taxon>Cytobacillus</taxon>
    </lineage>
</organism>
<evidence type="ECO:0000259" key="5">
    <source>
        <dbReference type="PROSITE" id="PS50931"/>
    </source>
</evidence>
<evidence type="ECO:0000256" key="4">
    <source>
        <dbReference type="ARBA" id="ARBA00023163"/>
    </source>
</evidence>
<dbReference type="InterPro" id="IPR036388">
    <property type="entry name" value="WH-like_DNA-bd_sf"/>
</dbReference>
<gene>
    <name evidence="6" type="ORF">CKF48_22310</name>
</gene>
<dbReference type="GO" id="GO:0000976">
    <property type="term" value="F:transcription cis-regulatory region binding"/>
    <property type="evidence" value="ECO:0007669"/>
    <property type="project" value="TreeGrafter"/>
</dbReference>
<keyword evidence="3" id="KW-0238">DNA-binding</keyword>
<dbReference type="AlphaFoldDB" id="A0A248TNI9"/>